<gene>
    <name evidence="2" type="ORF">A3G90_01135</name>
</gene>
<dbReference type="PANTHER" id="PTHR31616:SF0">
    <property type="entry name" value="GLUCAN 1,4-ALPHA-GLUCOSIDASE"/>
    <property type="match status" value="1"/>
</dbReference>
<proteinExistence type="predicted"/>
<dbReference type="GO" id="GO:0004553">
    <property type="term" value="F:hydrolase activity, hydrolyzing O-glycosyl compounds"/>
    <property type="evidence" value="ECO:0007669"/>
    <property type="project" value="TreeGrafter"/>
</dbReference>
<comment type="caution">
    <text evidence="2">The sequence shown here is derived from an EMBL/GenBank/DDBJ whole genome shotgun (WGS) entry which is preliminary data.</text>
</comment>
<dbReference type="PANTHER" id="PTHR31616">
    <property type="entry name" value="TREHALASE"/>
    <property type="match status" value="1"/>
</dbReference>
<sequence length="352" mass="40751">MSSFDFDVEIQRHLDVLRTLQKPTGVFTASAHDVQTGYDKAWLRDIYFMTLGFLETGDLPVVQKAAKAFLTLFVKHKDKINWAIEHKPHEAWQYIHARFHPETFEEYWEEWGNSQNDAVGEVLNLVVELELRGASVIETDEEREMVQKIVDYLVALEYWHDEDNGIWEESMEVHASSIGSCVAALKKAKQLPWLHVPDDAIALGEQALRALLPRESVTKFADLALLSLIYPFAVTTEEETKKILENVEYHLTRDRGVIRYKLDRYYNRNEDGYSEEAEWCFGLSWLAIIYAERGDKDKAYYYLRQAQKTVTPEGLVPELYYSHTDNPNGNTPLGWSESMYVVALKKVQEMKG</sequence>
<feature type="domain" description="GH15-like" evidence="1">
    <location>
        <begin position="20"/>
        <end position="187"/>
    </location>
</feature>
<dbReference type="EMBL" id="MFMM01000001">
    <property type="protein sequence ID" value="OGG84675.1"/>
    <property type="molecule type" value="Genomic_DNA"/>
</dbReference>
<dbReference type="InterPro" id="IPR011613">
    <property type="entry name" value="GH15-like"/>
</dbReference>
<dbReference type="STRING" id="1798525.A3G90_01135"/>
<dbReference type="AlphaFoldDB" id="A0A1F6FFP1"/>
<evidence type="ECO:0000313" key="3">
    <source>
        <dbReference type="Proteomes" id="UP000177325"/>
    </source>
</evidence>
<evidence type="ECO:0000313" key="2">
    <source>
        <dbReference type="EMBL" id="OGG84675.1"/>
    </source>
</evidence>
<name>A0A1F6FFP1_9BACT</name>
<dbReference type="SUPFAM" id="SSF48208">
    <property type="entry name" value="Six-hairpin glycosidases"/>
    <property type="match status" value="1"/>
</dbReference>
<dbReference type="GO" id="GO:0005975">
    <property type="term" value="P:carbohydrate metabolic process"/>
    <property type="evidence" value="ECO:0007669"/>
    <property type="project" value="InterPro"/>
</dbReference>
<reference evidence="2 3" key="1">
    <citation type="journal article" date="2016" name="Nat. Commun.">
        <title>Thousands of microbial genomes shed light on interconnected biogeochemical processes in an aquifer system.</title>
        <authorList>
            <person name="Anantharaman K."/>
            <person name="Brown C.T."/>
            <person name="Hug L.A."/>
            <person name="Sharon I."/>
            <person name="Castelle C.J."/>
            <person name="Probst A.J."/>
            <person name="Thomas B.C."/>
            <person name="Singh A."/>
            <person name="Wilkins M.J."/>
            <person name="Karaoz U."/>
            <person name="Brodie E.L."/>
            <person name="Williams K.H."/>
            <person name="Hubbard S.S."/>
            <person name="Banfield J.F."/>
        </authorList>
    </citation>
    <scope>NUCLEOTIDE SEQUENCE [LARGE SCALE GENOMIC DNA]</scope>
</reference>
<dbReference type="InterPro" id="IPR008928">
    <property type="entry name" value="6-hairpin_glycosidase_sf"/>
</dbReference>
<evidence type="ECO:0000259" key="1">
    <source>
        <dbReference type="Pfam" id="PF00723"/>
    </source>
</evidence>
<dbReference type="Pfam" id="PF00723">
    <property type="entry name" value="Glyco_hydro_15"/>
    <property type="match status" value="1"/>
</dbReference>
<dbReference type="Gene3D" id="1.50.10.10">
    <property type="match status" value="1"/>
</dbReference>
<protein>
    <recommendedName>
        <fullName evidence="1">GH15-like domain-containing protein</fullName>
    </recommendedName>
</protein>
<dbReference type="InterPro" id="IPR012341">
    <property type="entry name" value="6hp_glycosidase-like_sf"/>
</dbReference>
<organism evidence="2 3">
    <name type="scientific">Candidatus Kaiserbacteria bacterium RIFCSPLOWO2_12_FULL_45_26</name>
    <dbReference type="NCBI Taxonomy" id="1798525"/>
    <lineage>
        <taxon>Bacteria</taxon>
        <taxon>Candidatus Kaiseribacteriota</taxon>
    </lineage>
</organism>
<dbReference type="Proteomes" id="UP000177325">
    <property type="component" value="Unassembled WGS sequence"/>
</dbReference>
<accession>A0A1F6FFP1</accession>